<feature type="compositionally biased region" description="Basic and acidic residues" evidence="1">
    <location>
        <begin position="9"/>
        <end position="22"/>
    </location>
</feature>
<protein>
    <submittedName>
        <fullName evidence="2">Uncharacterized protein</fullName>
    </submittedName>
</protein>
<keyword evidence="3" id="KW-1185">Reference proteome</keyword>
<dbReference type="AlphaFoldDB" id="A0A6A8GIL6"/>
<dbReference type="Proteomes" id="UP000439022">
    <property type="component" value="Unassembled WGS sequence"/>
</dbReference>
<dbReference type="RefSeq" id="WP_151162533.1">
    <property type="nucleotide sequence ID" value="NZ_WKJO01000001.1"/>
</dbReference>
<proteinExistence type="predicted"/>
<feature type="region of interest" description="Disordered" evidence="1">
    <location>
        <begin position="1"/>
        <end position="22"/>
    </location>
</feature>
<name>A0A6A8GIL6_9EURY</name>
<reference evidence="2 3" key="1">
    <citation type="submission" date="2019-11" db="EMBL/GenBank/DDBJ databases">
        <title>Whole genome sequence of Haloferax sp. MBLA0076.</title>
        <authorList>
            <person name="Seo M.-J."/>
            <person name="Cho E.-S."/>
        </authorList>
    </citation>
    <scope>NUCLEOTIDE SEQUENCE [LARGE SCALE GENOMIC DNA]</scope>
    <source>
        <strain evidence="2 3">MBLA0076</strain>
    </source>
</reference>
<comment type="caution">
    <text evidence="2">The sequence shown here is derived from an EMBL/GenBank/DDBJ whole genome shotgun (WGS) entry which is preliminary data.</text>
</comment>
<evidence type="ECO:0000313" key="3">
    <source>
        <dbReference type="Proteomes" id="UP000439022"/>
    </source>
</evidence>
<gene>
    <name evidence="2" type="ORF">GJR96_08410</name>
</gene>
<organism evidence="2 3">
    <name type="scientific">Haloferax litoreum</name>
    <dbReference type="NCBI Taxonomy" id="2666140"/>
    <lineage>
        <taxon>Archaea</taxon>
        <taxon>Methanobacteriati</taxon>
        <taxon>Methanobacteriota</taxon>
        <taxon>Stenosarchaea group</taxon>
        <taxon>Halobacteria</taxon>
        <taxon>Halobacteriales</taxon>
        <taxon>Haloferacaceae</taxon>
        <taxon>Haloferax</taxon>
    </lineage>
</organism>
<sequence length="465" mass="53486">MTDTTNDELAPKHMDGEDVYKRQPDNLVSIGPETETMTIEVDRNIKNKIQHIANESPSANRETYNAAFKNYVEGIVNNSFEARSENIAKNTEQLLEMVEAMSQMLMAVIDDENEQAKEIIETFDGVVAERRHERPEHKTDRKLSTAMSILNGEVTEEEVAKKKEEADDFGIVDGVEIADRFLSVYREHDVGDALALTRMAELGGEPVRIDCNDDIKEIERLVEEYRISVLLGPSAITGDHHTMSSKRAMAAVVYARVNYIIKQSDEDSLSVDRVKEVMREVHPDRSDRQLFDRSDRDTYFDVLMEETGLLWMPHGKLATDPHSRFNETMSLGRAYNWNLRDMVSSIRGYERDEDMRQHKGLDVERSSEEINREVMMERAKVAKRLHICVVRSLNYLAYQQPADESKHEDIVDKMRLGASLIKSDVKKFGKDGDVERVEKDVHGPRVYNYDRITLLGWFEDEFEDA</sequence>
<evidence type="ECO:0000313" key="2">
    <source>
        <dbReference type="EMBL" id="MRX21977.1"/>
    </source>
</evidence>
<dbReference type="EMBL" id="WKJO01000001">
    <property type="protein sequence ID" value="MRX21977.1"/>
    <property type="molecule type" value="Genomic_DNA"/>
</dbReference>
<evidence type="ECO:0000256" key="1">
    <source>
        <dbReference type="SAM" id="MobiDB-lite"/>
    </source>
</evidence>
<accession>A0A6A8GIL6</accession>